<dbReference type="WBParaSite" id="MBELARI_LOCUS14070">
    <property type="protein sequence ID" value="MBELARI_LOCUS14070"/>
    <property type="gene ID" value="MBELARI_LOCUS14070"/>
</dbReference>
<accession>A0AAF3EJ66</accession>
<dbReference type="AlphaFoldDB" id="A0AAF3EJ66"/>
<sequence length="908" mass="103384">MQAMSFDLFASQDSYRSIADGNWKCKPVSYDDFRLQNLLENSTNSLDLPSIRSAMSNQLECESFNIKPSELCSRGIGQLFNKILSTYHLIEHSARPREELSTLLKLLRFLHLVTTDSMICDNATLATIRKEVIFLLRAVGSPLERESARFLHFKENAELHALLLIWRFGLSLLQVINEVQPVETASFVSTISRGFITNLITLFTFAGKTFPCQCLLEMCLGVLNQNILEMTQTTREVAATSVDFIEKQYQQSCSLIDVFDFLVLLEEACLQIQSHSRSTDFSSSIFSTLVDIAVMKWSEDSTRITSALISLIMKGSGKKLLDKSTFRLKALVNLIVVSIFSGNVNEFDVEETDLDDILNNSLSKPSTFALYLKIFELLVSNDAIGRSVDNNIRAQISAKSFGEDQSDAKVTRTFIFLCVWMKCLKEPEKLVTKLVDWLKTTVVQHGLPQKDVASGVKWKSIPTYQAGSGVFNIQQKQLPVTVTRKDQLAPEQQKCSVSQDRLMMFLRFLGSIRLLLESRSQEATQQIIELRTYLRSFIDTKRVTSKNYIGGIVEDLGESDVTPEIESLVEKLSDVQFGELCQQLLQTGKKFSDRIVGRAETLARKDSKSYCILPVQEFVIIQMKLDLTSKNFKLCDRLLRFHLDKNFPFDPSYALRTLGAVLNYLDDQRKDQLSMPLWIRSIFENPEKFSCEFEAAKVSDALMDFASHLVPHLGQSLSDTPNNYKAALLKIPEIFATWARNDTVATEKHLDLWFQESVLISAKKACTNENSILSAYFMAMMLQQCGSLLYRLAKRPRFSFNQSLHCQLITSLQKFLKTEIVQHDYDVNVDDLTVAYLKSYCNLILDQNDKFYWCRYKDLLLHCATNSSNVVRNELNRVRRYRELVDGITASSEENATLTSLFIDFSSL</sequence>
<organism evidence="1 2">
    <name type="scientific">Mesorhabditis belari</name>
    <dbReference type="NCBI Taxonomy" id="2138241"/>
    <lineage>
        <taxon>Eukaryota</taxon>
        <taxon>Metazoa</taxon>
        <taxon>Ecdysozoa</taxon>
        <taxon>Nematoda</taxon>
        <taxon>Chromadorea</taxon>
        <taxon>Rhabditida</taxon>
        <taxon>Rhabditina</taxon>
        <taxon>Rhabditomorpha</taxon>
        <taxon>Rhabditoidea</taxon>
        <taxon>Rhabditidae</taxon>
        <taxon>Mesorhabditinae</taxon>
        <taxon>Mesorhabditis</taxon>
    </lineage>
</organism>
<evidence type="ECO:0000313" key="1">
    <source>
        <dbReference type="Proteomes" id="UP000887575"/>
    </source>
</evidence>
<name>A0AAF3EJ66_9BILA</name>
<protein>
    <submittedName>
        <fullName evidence="2">Uncharacterized protein</fullName>
    </submittedName>
</protein>
<proteinExistence type="predicted"/>
<keyword evidence="1" id="KW-1185">Reference proteome</keyword>
<dbReference type="Proteomes" id="UP000887575">
    <property type="component" value="Unassembled WGS sequence"/>
</dbReference>
<evidence type="ECO:0000313" key="2">
    <source>
        <dbReference type="WBParaSite" id="MBELARI_LOCUS14070"/>
    </source>
</evidence>
<reference evidence="2" key="1">
    <citation type="submission" date="2024-02" db="UniProtKB">
        <authorList>
            <consortium name="WormBaseParasite"/>
        </authorList>
    </citation>
    <scope>IDENTIFICATION</scope>
</reference>